<accession>A0A0A2M4L5</accession>
<gene>
    <name evidence="2" type="ORF">Q764_13120</name>
</gene>
<dbReference type="EMBL" id="JRLW01000020">
    <property type="protein sequence ID" value="KGO87189.1"/>
    <property type="molecule type" value="Genomic_DNA"/>
</dbReference>
<evidence type="ECO:0000256" key="1">
    <source>
        <dbReference type="SAM" id="Coils"/>
    </source>
</evidence>
<evidence type="ECO:0000313" key="2">
    <source>
        <dbReference type="EMBL" id="KGO87189.1"/>
    </source>
</evidence>
<evidence type="ECO:0000313" key="3">
    <source>
        <dbReference type="Proteomes" id="UP000030121"/>
    </source>
</evidence>
<name>A0A0A2M4L5_9FLAO</name>
<dbReference type="AlphaFoldDB" id="A0A0A2M4L5"/>
<proteinExistence type="predicted"/>
<sequence>MTKQRDYRAILGITQEETAFLLKTTKSQIALFELGLRLLPAVKMFKLVLMYNHVQKKLQEKATLPDDKAQNAKCIALLEHEFRNTEIEIYELNRELEKIQAKYQKSISAGELALYLETELPEDERPSKEFIAMLHYRAKSGIEKYGKAAQLQCELKLKAQQQLQELIKKELERFK</sequence>
<dbReference type="RefSeq" id="WP_026981498.1">
    <property type="nucleotide sequence ID" value="NZ_KE387021.1"/>
</dbReference>
<reference evidence="2 3" key="1">
    <citation type="submission" date="2013-09" db="EMBL/GenBank/DDBJ databases">
        <authorList>
            <person name="Zeng Z."/>
            <person name="Chen C."/>
        </authorList>
    </citation>
    <scope>NUCLEOTIDE SEQUENCE [LARGE SCALE GENOMIC DNA]</scope>
    <source>
        <strain evidence="2 3">GH29-5</strain>
    </source>
</reference>
<keyword evidence="1" id="KW-0175">Coiled coil</keyword>
<dbReference type="Proteomes" id="UP000030121">
    <property type="component" value="Unassembled WGS sequence"/>
</dbReference>
<protein>
    <submittedName>
        <fullName evidence="2">Uncharacterized protein</fullName>
    </submittedName>
</protein>
<keyword evidence="3" id="KW-1185">Reference proteome</keyword>
<organism evidence="2 3">
    <name type="scientific">Flavobacterium suncheonense GH29-5 = DSM 17707</name>
    <dbReference type="NCBI Taxonomy" id="1121899"/>
    <lineage>
        <taxon>Bacteria</taxon>
        <taxon>Pseudomonadati</taxon>
        <taxon>Bacteroidota</taxon>
        <taxon>Flavobacteriia</taxon>
        <taxon>Flavobacteriales</taxon>
        <taxon>Flavobacteriaceae</taxon>
        <taxon>Flavobacterium</taxon>
    </lineage>
</organism>
<dbReference type="OrthoDB" id="1359946at2"/>
<comment type="caution">
    <text evidence="2">The sequence shown here is derived from an EMBL/GenBank/DDBJ whole genome shotgun (WGS) entry which is preliminary data.</text>
</comment>
<feature type="coiled-coil region" evidence="1">
    <location>
        <begin position="75"/>
        <end position="102"/>
    </location>
</feature>